<comment type="caution">
    <text evidence="2">The sequence shown here is derived from an EMBL/GenBank/DDBJ whole genome shotgun (WGS) entry which is preliminary data.</text>
</comment>
<dbReference type="SUPFAM" id="SSF81901">
    <property type="entry name" value="HCP-like"/>
    <property type="match status" value="1"/>
</dbReference>
<dbReference type="Pfam" id="PF08238">
    <property type="entry name" value="Sel1"/>
    <property type="match status" value="3"/>
</dbReference>
<dbReference type="Gene3D" id="1.25.40.10">
    <property type="entry name" value="Tetratricopeptide repeat domain"/>
    <property type="match status" value="1"/>
</dbReference>
<organism evidence="2 3">
    <name type="scientific">Celerinatantimonas yamalensis</name>
    <dbReference type="NCBI Taxonomy" id="559956"/>
    <lineage>
        <taxon>Bacteria</taxon>
        <taxon>Pseudomonadati</taxon>
        <taxon>Pseudomonadota</taxon>
        <taxon>Gammaproteobacteria</taxon>
        <taxon>Celerinatantimonadaceae</taxon>
        <taxon>Celerinatantimonas</taxon>
    </lineage>
</organism>
<dbReference type="InterPro" id="IPR006597">
    <property type="entry name" value="Sel1-like"/>
</dbReference>
<protein>
    <submittedName>
        <fullName evidence="2">Tetratricopeptide repeat protein</fullName>
    </submittedName>
</protein>
<dbReference type="RefSeq" id="WP_408622972.1">
    <property type="nucleotide sequence ID" value="NZ_JBEQCT010000002.1"/>
</dbReference>
<dbReference type="SMART" id="SM00671">
    <property type="entry name" value="SEL1"/>
    <property type="match status" value="2"/>
</dbReference>
<evidence type="ECO:0000313" key="2">
    <source>
        <dbReference type="EMBL" id="MFM2484784.1"/>
    </source>
</evidence>
<evidence type="ECO:0000256" key="1">
    <source>
        <dbReference type="SAM" id="SignalP"/>
    </source>
</evidence>
<feature type="chain" id="PRO_5046953612" evidence="1">
    <location>
        <begin position="23"/>
        <end position="247"/>
    </location>
</feature>
<name>A0ABW9G5V7_9GAMM</name>
<keyword evidence="1" id="KW-0732">Signal</keyword>
<dbReference type="InterPro" id="IPR011990">
    <property type="entry name" value="TPR-like_helical_dom_sf"/>
</dbReference>
<proteinExistence type="predicted"/>
<evidence type="ECO:0000313" key="3">
    <source>
        <dbReference type="Proteomes" id="UP001629953"/>
    </source>
</evidence>
<keyword evidence="3" id="KW-1185">Reference proteome</keyword>
<sequence>MRINVCLIGAGLSLLSAVGYCADSSALPNLQAPDMMSSVAKSSTDTNQPDAFKAKQEGSVNLKAVQLYSQDELLNWIDKNQHLEHVKADRCQLVQDIKARAQKVDLPAYQFLWGDMLAWGVCVPRDATLGVHYMWQAARQGLPAALEQLGRYYASGTLVQANPERAVQLLRESASLGYLKARLEYVQILVDGYGSPFDYQQAYQWLYNSIIADKEQHQRASKLLASLAQQMPPSIVAEVQNSRPDTP</sequence>
<gene>
    <name evidence="2" type="ORF">ABUE30_06845</name>
</gene>
<accession>A0ABW9G5V7</accession>
<reference evidence="2 3" key="1">
    <citation type="journal article" date="2013" name="Int. J. Syst. Evol. Microbiol.">
        <title>Celerinatantimonas yamalensis sp. nov., a cold-adapted diazotrophic bacterium from a cold permafrost brine.</title>
        <authorList>
            <person name="Shcherbakova V."/>
            <person name="Chuvilskaya N."/>
            <person name="Rivkina E."/>
            <person name="Demidov N."/>
            <person name="Uchaeva V."/>
            <person name="Suetin S."/>
            <person name="Suzina N."/>
            <person name="Gilichinsky D."/>
        </authorList>
    </citation>
    <scope>NUCLEOTIDE SEQUENCE [LARGE SCALE GENOMIC DNA]</scope>
    <source>
        <strain evidence="2 3">C7</strain>
    </source>
</reference>
<feature type="signal peptide" evidence="1">
    <location>
        <begin position="1"/>
        <end position="22"/>
    </location>
</feature>
<dbReference type="EMBL" id="JBEQCT010000002">
    <property type="protein sequence ID" value="MFM2484784.1"/>
    <property type="molecule type" value="Genomic_DNA"/>
</dbReference>
<dbReference type="Proteomes" id="UP001629953">
    <property type="component" value="Unassembled WGS sequence"/>
</dbReference>